<sequence length="365" mass="39245">MVRATASILATMLILRSYANRSLGRRSAQAFMRARPRSRAPSPPSAQWLQITASLAPAARLSSRRSSNSALLSDEKPLMATTAGRPSFPQFSMWRARLQKPWRSRGMFSQPYSGGSGDPSETGGPPPWTLRARSVATITTALGESPDARHLMSTNFSMPLSAPKPPSVTTYPRGPTSLRAIRSAMTDELPCAMLAKGPQWMSTGVPSRVCSSVGHDASRNSTSMAPAAPRSSAVTGSPWRLVPTTMRRRRSRRSCRSLASASTAITSLAGVMSNCVSRDTLHSAGPWPTVMRRRNRSFVSITLFQVMLAGSTSSLANRLICSGLSWSGSRSVGMPSLASLRFCDSVKYLAPLRGVTNRANRAASL</sequence>
<proteinExistence type="predicted"/>
<feature type="region of interest" description="Disordered" evidence="1">
    <location>
        <begin position="105"/>
        <end position="127"/>
    </location>
</feature>
<dbReference type="EMBL" id="GIFC01016711">
    <property type="protein sequence ID" value="MXU98794.1"/>
    <property type="molecule type" value="Transcribed_RNA"/>
</dbReference>
<accession>A0A6B0VAI7</accession>
<organism evidence="2">
    <name type="scientific">Ixodes ricinus</name>
    <name type="common">Common tick</name>
    <name type="synonym">Acarus ricinus</name>
    <dbReference type="NCBI Taxonomy" id="34613"/>
    <lineage>
        <taxon>Eukaryota</taxon>
        <taxon>Metazoa</taxon>
        <taxon>Ecdysozoa</taxon>
        <taxon>Arthropoda</taxon>
        <taxon>Chelicerata</taxon>
        <taxon>Arachnida</taxon>
        <taxon>Acari</taxon>
        <taxon>Parasitiformes</taxon>
        <taxon>Ixodida</taxon>
        <taxon>Ixodoidea</taxon>
        <taxon>Ixodidae</taxon>
        <taxon>Ixodinae</taxon>
        <taxon>Ixodes</taxon>
    </lineage>
</organism>
<evidence type="ECO:0000256" key="1">
    <source>
        <dbReference type="SAM" id="MobiDB-lite"/>
    </source>
</evidence>
<reference evidence="2" key="1">
    <citation type="submission" date="2019-12" db="EMBL/GenBank/DDBJ databases">
        <title>An insight into the sialome of adult female Ixodes ricinus ticks feeding for 6 days.</title>
        <authorList>
            <person name="Perner J."/>
            <person name="Ribeiro J.M.C."/>
        </authorList>
    </citation>
    <scope>NUCLEOTIDE SEQUENCE</scope>
    <source>
        <strain evidence="2">Semi-engorged</strain>
        <tissue evidence="2">Salivary glands</tissue>
    </source>
</reference>
<evidence type="ECO:0000313" key="2">
    <source>
        <dbReference type="EMBL" id="MXU98794.1"/>
    </source>
</evidence>
<dbReference type="AlphaFoldDB" id="A0A6B0VAI7"/>
<name>A0A6B0VAI7_IXORI</name>
<feature type="region of interest" description="Disordered" evidence="1">
    <location>
        <begin position="213"/>
        <end position="237"/>
    </location>
</feature>
<protein>
    <submittedName>
        <fullName evidence="2">Uncharacterized protein</fullName>
    </submittedName>
</protein>